<gene>
    <name evidence="2" type="ORF">CLAFUR5_11197</name>
</gene>
<reference evidence="2" key="1">
    <citation type="submission" date="2021-12" db="EMBL/GenBank/DDBJ databases">
        <authorList>
            <person name="Zaccaron A."/>
            <person name="Stergiopoulos I."/>
        </authorList>
    </citation>
    <scope>NUCLEOTIDE SEQUENCE</scope>
    <source>
        <strain evidence="2">Race5_Kim</strain>
    </source>
</reference>
<dbReference type="Proteomes" id="UP000756132">
    <property type="component" value="Chromosome 8"/>
</dbReference>
<accession>A0A9Q8USH5</accession>
<dbReference type="EMBL" id="CP090170">
    <property type="protein sequence ID" value="UJO20786.1"/>
    <property type="molecule type" value="Genomic_DNA"/>
</dbReference>
<dbReference type="OrthoDB" id="3650741at2759"/>
<evidence type="ECO:0000313" key="2">
    <source>
        <dbReference type="EMBL" id="UJO20786.1"/>
    </source>
</evidence>
<sequence>MATPNTSTGKTIQTPATSDSLPTRVQALPQELFDIIYDYTFTASPTTLNVSDTTTSAQVFPRLLHVSRASRKQFAESLYTTRIIDFGTSRIYKPWYYIMDAPERVVSMAKLGTLRIGGERLK</sequence>
<dbReference type="AlphaFoldDB" id="A0A9Q8USH5"/>
<reference evidence="2" key="2">
    <citation type="journal article" date="2022" name="Microb. Genom.">
        <title>A chromosome-scale genome assembly of the tomato pathogen Cladosporium fulvum reveals a compartmentalized genome architecture and the presence of a dispensable chromosome.</title>
        <authorList>
            <person name="Zaccaron A.Z."/>
            <person name="Chen L.H."/>
            <person name="Samaras A."/>
            <person name="Stergiopoulos I."/>
        </authorList>
    </citation>
    <scope>NUCLEOTIDE SEQUENCE</scope>
    <source>
        <strain evidence="2">Race5_Kim</strain>
    </source>
</reference>
<organism evidence="2 3">
    <name type="scientific">Passalora fulva</name>
    <name type="common">Tomato leaf mold</name>
    <name type="synonym">Cladosporium fulvum</name>
    <dbReference type="NCBI Taxonomy" id="5499"/>
    <lineage>
        <taxon>Eukaryota</taxon>
        <taxon>Fungi</taxon>
        <taxon>Dikarya</taxon>
        <taxon>Ascomycota</taxon>
        <taxon>Pezizomycotina</taxon>
        <taxon>Dothideomycetes</taxon>
        <taxon>Dothideomycetidae</taxon>
        <taxon>Mycosphaerellales</taxon>
        <taxon>Mycosphaerellaceae</taxon>
        <taxon>Fulvia</taxon>
    </lineage>
</organism>
<protein>
    <submittedName>
        <fullName evidence="2">Uncharacterized protein</fullName>
    </submittedName>
</protein>
<dbReference type="KEGG" id="ffu:CLAFUR5_11197"/>
<dbReference type="RefSeq" id="XP_047765152.1">
    <property type="nucleotide sequence ID" value="XM_047910345.1"/>
</dbReference>
<name>A0A9Q8USH5_PASFU</name>
<proteinExistence type="predicted"/>
<evidence type="ECO:0000256" key="1">
    <source>
        <dbReference type="SAM" id="MobiDB-lite"/>
    </source>
</evidence>
<feature type="region of interest" description="Disordered" evidence="1">
    <location>
        <begin position="1"/>
        <end position="20"/>
    </location>
</feature>
<evidence type="ECO:0000313" key="3">
    <source>
        <dbReference type="Proteomes" id="UP000756132"/>
    </source>
</evidence>
<dbReference type="GeneID" id="71991075"/>
<keyword evidence="3" id="KW-1185">Reference proteome</keyword>